<dbReference type="Pfam" id="PF00595">
    <property type="entry name" value="PDZ"/>
    <property type="match status" value="1"/>
</dbReference>
<dbReference type="GO" id="GO:0016477">
    <property type="term" value="P:cell migration"/>
    <property type="evidence" value="ECO:0007669"/>
    <property type="project" value="TreeGrafter"/>
</dbReference>
<organism evidence="3 5">
    <name type="scientific">Dracunculus medinensis</name>
    <name type="common">Guinea worm</name>
    <dbReference type="NCBI Taxonomy" id="318479"/>
    <lineage>
        <taxon>Eukaryota</taxon>
        <taxon>Metazoa</taxon>
        <taxon>Ecdysozoa</taxon>
        <taxon>Nematoda</taxon>
        <taxon>Chromadorea</taxon>
        <taxon>Rhabditida</taxon>
        <taxon>Spirurina</taxon>
        <taxon>Dracunculoidea</taxon>
        <taxon>Dracunculidae</taxon>
        <taxon>Dracunculus</taxon>
    </lineage>
</organism>
<dbReference type="InterPro" id="IPR052118">
    <property type="entry name" value="Rho-GAP_regulator"/>
</dbReference>
<dbReference type="CDD" id="cd06718">
    <property type="entry name" value="PDZ_Par6-like"/>
    <property type="match status" value="1"/>
</dbReference>
<dbReference type="OrthoDB" id="120383at2759"/>
<dbReference type="WBParaSite" id="DME_0000886901-mRNA-1">
    <property type="protein sequence ID" value="DME_0000886901-mRNA-1"/>
    <property type="gene ID" value="DME_0000886901"/>
</dbReference>
<dbReference type="AlphaFoldDB" id="A0A0N4UM17"/>
<dbReference type="Gene3D" id="2.30.42.10">
    <property type="match status" value="1"/>
</dbReference>
<dbReference type="PROSITE" id="PS50106">
    <property type="entry name" value="PDZ"/>
    <property type="match status" value="1"/>
</dbReference>
<evidence type="ECO:0000313" key="3">
    <source>
        <dbReference type="Proteomes" id="UP000038040"/>
    </source>
</evidence>
<dbReference type="SUPFAM" id="SSF50156">
    <property type="entry name" value="PDZ domain-like"/>
    <property type="match status" value="1"/>
</dbReference>
<dbReference type="SMART" id="SM00228">
    <property type="entry name" value="PDZ"/>
    <property type="match status" value="1"/>
</dbReference>
<reference evidence="2 4" key="2">
    <citation type="submission" date="2018-11" db="EMBL/GenBank/DDBJ databases">
        <authorList>
            <consortium name="Pathogen Informatics"/>
        </authorList>
    </citation>
    <scope>NUCLEOTIDE SEQUENCE [LARGE SCALE GENOMIC DNA]</scope>
</reference>
<dbReference type="Proteomes" id="UP000274756">
    <property type="component" value="Unassembled WGS sequence"/>
</dbReference>
<evidence type="ECO:0000313" key="2">
    <source>
        <dbReference type="EMBL" id="VDN60534.1"/>
    </source>
</evidence>
<dbReference type="STRING" id="318479.A0A0N4UM17"/>
<evidence type="ECO:0000313" key="4">
    <source>
        <dbReference type="Proteomes" id="UP000274756"/>
    </source>
</evidence>
<sequence>MPWNQQRAKSSTTSNERHSDYCFKHYVGWPLSEEVVKKIRQVDQQSSTLTATGISGFSARVLDKSEYRMEQRGVSGVGEIVVVQLVEIIKKPGQSLGLYLREGNGIDRTSGVFASRFGENSELEKYGDIIRPGDEILSVNNVDVSTMSIDDVVLVLSIPRRLLLRIRYIKNRRERITQSQSMITRPVIVFQKEQEGVNDDTSTSSLLSHPTSTANTWLGKKARQQQVIDLLQRLYNSFSSEKVPYFLSARVSMFSFSCYRFLWSHITVILY</sequence>
<dbReference type="GO" id="GO:0097060">
    <property type="term" value="C:synaptic membrane"/>
    <property type="evidence" value="ECO:0007669"/>
    <property type="project" value="TreeGrafter"/>
</dbReference>
<keyword evidence="4" id="KW-1185">Reference proteome</keyword>
<feature type="domain" description="PDZ" evidence="1">
    <location>
        <begin position="85"/>
        <end position="156"/>
    </location>
</feature>
<dbReference type="PANTHER" id="PTHR46150:SF3">
    <property type="entry name" value="RHO GTPASE-ACTIVATING PROTEIN 100F"/>
    <property type="match status" value="1"/>
</dbReference>
<dbReference type="InterPro" id="IPR036034">
    <property type="entry name" value="PDZ_sf"/>
</dbReference>
<name>A0A0N4UM17_DRAME</name>
<dbReference type="Proteomes" id="UP000038040">
    <property type="component" value="Unplaced"/>
</dbReference>
<dbReference type="GO" id="GO:0005096">
    <property type="term" value="F:GTPase activator activity"/>
    <property type="evidence" value="ECO:0007669"/>
    <property type="project" value="TreeGrafter"/>
</dbReference>
<evidence type="ECO:0000313" key="5">
    <source>
        <dbReference type="WBParaSite" id="DME_0000886901-mRNA-1"/>
    </source>
</evidence>
<dbReference type="GO" id="GO:0030030">
    <property type="term" value="P:cell projection organization"/>
    <property type="evidence" value="ECO:0007669"/>
    <property type="project" value="TreeGrafter"/>
</dbReference>
<dbReference type="InterPro" id="IPR001478">
    <property type="entry name" value="PDZ"/>
</dbReference>
<proteinExistence type="predicted"/>
<accession>A0A0N4UM17</accession>
<protein>
    <submittedName>
        <fullName evidence="5">PDZ domain-containing protein</fullName>
    </submittedName>
</protein>
<dbReference type="PANTHER" id="PTHR46150">
    <property type="entry name" value="RHO GTPASE-ACTIVATING PROTEIN 100F"/>
    <property type="match status" value="1"/>
</dbReference>
<dbReference type="EMBL" id="UYYG01001221">
    <property type="protein sequence ID" value="VDN60534.1"/>
    <property type="molecule type" value="Genomic_DNA"/>
</dbReference>
<evidence type="ECO:0000259" key="1">
    <source>
        <dbReference type="PROSITE" id="PS50106"/>
    </source>
</evidence>
<dbReference type="GO" id="GO:0046578">
    <property type="term" value="P:regulation of Ras protein signal transduction"/>
    <property type="evidence" value="ECO:0007669"/>
    <property type="project" value="TreeGrafter"/>
</dbReference>
<reference evidence="5" key="1">
    <citation type="submission" date="2017-02" db="UniProtKB">
        <authorList>
            <consortium name="WormBaseParasite"/>
        </authorList>
    </citation>
    <scope>IDENTIFICATION</scope>
</reference>
<gene>
    <name evidence="2" type="ORF">DME_LOCUS10507</name>
</gene>